<proteinExistence type="predicted"/>
<name>A0A2R5EPP4_9BACL</name>
<evidence type="ECO:0000313" key="1">
    <source>
        <dbReference type="EMBL" id="GBG08065.1"/>
    </source>
</evidence>
<organism evidence="1 2">
    <name type="scientific">Paenibacillus agaridevorans</name>
    <dbReference type="NCBI Taxonomy" id="171404"/>
    <lineage>
        <taxon>Bacteria</taxon>
        <taxon>Bacillati</taxon>
        <taxon>Bacillota</taxon>
        <taxon>Bacilli</taxon>
        <taxon>Bacillales</taxon>
        <taxon>Paenibacillaceae</taxon>
        <taxon>Paenibacillus</taxon>
    </lineage>
</organism>
<reference evidence="1 2" key="1">
    <citation type="submission" date="2017-08" db="EMBL/GenBank/DDBJ databases">
        <title>Substantial Increase in Enzyme Production by Combined Drug-Resistance Mutations in Paenibacillus agaridevorans.</title>
        <authorList>
            <person name="Tanaka Y."/>
            <person name="Funane K."/>
            <person name="Hosaka T."/>
            <person name="Shiwa Y."/>
            <person name="Fujita N."/>
            <person name="Miyazaki T."/>
            <person name="Yoshikawa H."/>
            <person name="Murakami K."/>
            <person name="Kasahara K."/>
            <person name="Inaoka T."/>
            <person name="Hiraga Y."/>
            <person name="Ochi K."/>
        </authorList>
    </citation>
    <scope>NUCLEOTIDE SEQUENCE [LARGE SCALE GENOMIC DNA]</scope>
    <source>
        <strain evidence="1 2">T-3040</strain>
    </source>
</reference>
<evidence type="ECO:0000313" key="2">
    <source>
        <dbReference type="Proteomes" id="UP000245202"/>
    </source>
</evidence>
<accession>A0A2R5EPP4</accession>
<dbReference type="Proteomes" id="UP000245202">
    <property type="component" value="Unassembled WGS sequence"/>
</dbReference>
<sequence>MKCKRLKFVINVSPARPLSANIDYTTIATQRNRAVNEKMRTLVQGRSKAKKNIFLYTVVTIPNE</sequence>
<dbReference type="EMBL" id="BDQX01000133">
    <property type="protein sequence ID" value="GBG08065.1"/>
    <property type="molecule type" value="Genomic_DNA"/>
</dbReference>
<keyword evidence="2" id="KW-1185">Reference proteome</keyword>
<gene>
    <name evidence="1" type="ORF">PAT3040_02632</name>
</gene>
<comment type="caution">
    <text evidence="1">The sequence shown here is derived from an EMBL/GenBank/DDBJ whole genome shotgun (WGS) entry which is preliminary data.</text>
</comment>
<dbReference type="AlphaFoldDB" id="A0A2R5EPP4"/>
<protein>
    <submittedName>
        <fullName evidence="1">Uncharacterized protein</fullName>
    </submittedName>
</protein>